<evidence type="ECO:0000313" key="3">
    <source>
        <dbReference type="EMBL" id="WMB72952.1"/>
    </source>
</evidence>
<evidence type="ECO:0000256" key="1">
    <source>
        <dbReference type="ARBA" id="ARBA00007734"/>
    </source>
</evidence>
<name>A0AA50Q5K2_9GAMM</name>
<dbReference type="GO" id="GO:0000270">
    <property type="term" value="P:peptidoglycan metabolic process"/>
    <property type="evidence" value="ECO:0007669"/>
    <property type="project" value="InterPro"/>
</dbReference>
<dbReference type="GO" id="GO:0016020">
    <property type="term" value="C:membrane"/>
    <property type="evidence" value="ECO:0007669"/>
    <property type="project" value="InterPro"/>
</dbReference>
<dbReference type="RefSeq" id="WP_306683850.1">
    <property type="nucleotide sequence ID" value="NZ_CP132914.1"/>
</dbReference>
<dbReference type="EC" id="4.2.2.n1" evidence="3"/>
<dbReference type="PROSITE" id="PS00922">
    <property type="entry name" value="TRANSGLYCOSYLASE"/>
    <property type="match status" value="1"/>
</dbReference>
<comment type="similarity">
    <text evidence="1">Belongs to the transglycosylase Slt family.</text>
</comment>
<dbReference type="CDD" id="cd00254">
    <property type="entry name" value="LT-like"/>
    <property type="match status" value="1"/>
</dbReference>
<dbReference type="SUPFAM" id="SSF53955">
    <property type="entry name" value="Lysozyme-like"/>
    <property type="match status" value="1"/>
</dbReference>
<dbReference type="AlphaFoldDB" id="A0AA50Q5K2"/>
<protein>
    <submittedName>
        <fullName evidence="3">Lytic transglycosylase domain-containing protein</fullName>
        <ecNumber evidence="3">4.2.2.n1</ecNumber>
    </submittedName>
</protein>
<dbReference type="InterPro" id="IPR008258">
    <property type="entry name" value="Transglycosylase_SLT_dom_1"/>
</dbReference>
<gene>
    <name evidence="3" type="ORF">RA178_21550</name>
</gene>
<proteinExistence type="inferred from homology"/>
<feature type="domain" description="Transglycosylase SLT" evidence="2">
    <location>
        <begin position="126"/>
        <end position="224"/>
    </location>
</feature>
<keyword evidence="3" id="KW-0456">Lyase</keyword>
<sequence length="251" mass="27798">MLLTRSALARTLTFAAFSLPCRFEVLGLCLLLISSLMINANAEEAREKAKPRIVARYSQSGIVSSEGLEKLKIYQYQQANGVTVFTDKAPANNQYQILLYDCFACRPDSTIDWNGIRLFTANYDALISHAAHKHQLDPALIRAVIHAESAFNARALSRTGAMGLMQLMPETAKEMGVANAFLPEENILGGSKYLAQMLKQFNGDVALACAAYNAGPTTVVQYNGIPPYPETQAYVERVKILLKRYREQKDV</sequence>
<dbReference type="PANTHER" id="PTHR37423:SF2">
    <property type="entry name" value="MEMBRANE-BOUND LYTIC MUREIN TRANSGLYCOSYLASE C"/>
    <property type="match status" value="1"/>
</dbReference>
<dbReference type="Pfam" id="PF01464">
    <property type="entry name" value="SLT"/>
    <property type="match status" value="1"/>
</dbReference>
<accession>A0AA50Q5K2</accession>
<dbReference type="KEGG" id="sog:RA178_21550"/>
<dbReference type="InterPro" id="IPR023346">
    <property type="entry name" value="Lysozyme-like_dom_sf"/>
</dbReference>
<dbReference type="InterPro" id="IPR000189">
    <property type="entry name" value="Transglyc_AS"/>
</dbReference>
<dbReference type="Gene3D" id="1.10.530.10">
    <property type="match status" value="1"/>
</dbReference>
<dbReference type="EMBL" id="CP132914">
    <property type="protein sequence ID" value="WMB72952.1"/>
    <property type="molecule type" value="Genomic_DNA"/>
</dbReference>
<evidence type="ECO:0000259" key="2">
    <source>
        <dbReference type="Pfam" id="PF01464"/>
    </source>
</evidence>
<reference evidence="3" key="1">
    <citation type="submission" date="2023-08" db="EMBL/GenBank/DDBJ databases">
        <title>Complete genome sequence of Shewanella oncorhynchi Z-P2, a siderophore putrebactin-producing bacterium.</title>
        <authorList>
            <person name="Zhang Y."/>
        </authorList>
    </citation>
    <scope>NUCLEOTIDE SEQUENCE</scope>
    <source>
        <strain evidence="3">Z-P2</strain>
    </source>
</reference>
<dbReference type="Proteomes" id="UP001236800">
    <property type="component" value="Chromosome"/>
</dbReference>
<dbReference type="GeneID" id="301341826"/>
<dbReference type="GO" id="GO:0008933">
    <property type="term" value="F:peptidoglycan lytic transglycosylase activity"/>
    <property type="evidence" value="ECO:0007669"/>
    <property type="project" value="InterPro"/>
</dbReference>
<organism evidence="3">
    <name type="scientific">Shewanella oncorhynchi</name>
    <dbReference type="NCBI Taxonomy" id="2726434"/>
    <lineage>
        <taxon>Bacteria</taxon>
        <taxon>Pseudomonadati</taxon>
        <taxon>Pseudomonadota</taxon>
        <taxon>Gammaproteobacteria</taxon>
        <taxon>Alteromonadales</taxon>
        <taxon>Shewanellaceae</taxon>
        <taxon>Shewanella</taxon>
    </lineage>
</organism>
<dbReference type="PANTHER" id="PTHR37423">
    <property type="entry name" value="SOLUBLE LYTIC MUREIN TRANSGLYCOSYLASE-RELATED"/>
    <property type="match status" value="1"/>
</dbReference>